<keyword evidence="17" id="KW-0175">Coiled coil</keyword>
<evidence type="ECO:0000256" key="1">
    <source>
        <dbReference type="ARBA" id="ARBA00004370"/>
    </source>
</evidence>
<dbReference type="GO" id="GO:0008270">
    <property type="term" value="F:zinc ion binding"/>
    <property type="evidence" value="ECO:0007669"/>
    <property type="project" value="UniProtKB-UniRule"/>
</dbReference>
<keyword evidence="7 15" id="KW-0547">Nucleotide-binding</keyword>
<dbReference type="GO" id="GO:0005524">
    <property type="term" value="F:ATP binding"/>
    <property type="evidence" value="ECO:0007669"/>
    <property type="project" value="UniProtKB-UniRule"/>
</dbReference>
<keyword evidence="11 15" id="KW-1133">Transmembrane helix</keyword>
<keyword evidence="9 15" id="KW-0862">Zinc</keyword>
<evidence type="ECO:0000313" key="21">
    <source>
        <dbReference type="Proteomes" id="UP000015527"/>
    </source>
</evidence>
<comment type="similarity">
    <text evidence="2 15">In the C-terminal section; belongs to the peptidase M41 family.</text>
</comment>
<dbReference type="Gene3D" id="1.20.58.760">
    <property type="entry name" value="Peptidase M41"/>
    <property type="match status" value="1"/>
</dbReference>
<dbReference type="PATRIC" id="fig|1096930.3.peg.3303"/>
<dbReference type="InterPro" id="IPR041569">
    <property type="entry name" value="AAA_lid_3"/>
</dbReference>
<dbReference type="Gene3D" id="3.40.50.300">
    <property type="entry name" value="P-loop containing nucleotide triphosphate hydrolases"/>
    <property type="match status" value="1"/>
</dbReference>
<gene>
    <name evidence="20" type="primary">hflB</name>
    <name evidence="15" type="synonym">ftsH</name>
    <name evidence="20" type="ORF">L284_16635</name>
</gene>
<dbReference type="InterPro" id="IPR000642">
    <property type="entry name" value="Peptidase_M41"/>
</dbReference>
<dbReference type="EC" id="3.4.24.-" evidence="15"/>
<evidence type="ECO:0000256" key="13">
    <source>
        <dbReference type="ARBA" id="ARBA00023136"/>
    </source>
</evidence>
<dbReference type="Proteomes" id="UP000015527">
    <property type="component" value="Unassembled WGS sequence"/>
</dbReference>
<evidence type="ECO:0000256" key="10">
    <source>
        <dbReference type="ARBA" id="ARBA00022840"/>
    </source>
</evidence>
<dbReference type="GO" id="GO:0030163">
    <property type="term" value="P:protein catabolic process"/>
    <property type="evidence" value="ECO:0007669"/>
    <property type="project" value="UniProtKB-UniRule"/>
</dbReference>
<dbReference type="PANTHER" id="PTHR23076:SF97">
    <property type="entry name" value="ATP-DEPENDENT ZINC METALLOPROTEASE YME1L1"/>
    <property type="match status" value="1"/>
</dbReference>
<protein>
    <recommendedName>
        <fullName evidence="15">ATP-dependent zinc metalloprotease FtsH</fullName>
        <ecNumber evidence="15">3.4.24.-</ecNumber>
    </recommendedName>
</protein>
<feature type="domain" description="AAA+ ATPase" evidence="19">
    <location>
        <begin position="204"/>
        <end position="343"/>
    </location>
</feature>
<reference evidence="20 21" key="1">
    <citation type="journal article" date="2013" name="Genome Announc.">
        <title>Genome Sequence of Novosphingobium lindaniclasticum LE124T, Isolated from a Hexachlorocyclohexane Dumpsite.</title>
        <authorList>
            <person name="Saxena A."/>
            <person name="Nayyar N."/>
            <person name="Sangwan N."/>
            <person name="Kumari R."/>
            <person name="Khurana J.P."/>
            <person name="Lal R."/>
        </authorList>
    </citation>
    <scope>NUCLEOTIDE SEQUENCE [LARGE SCALE GENOMIC DNA]</scope>
    <source>
        <strain evidence="20 21">LE124</strain>
    </source>
</reference>
<dbReference type="GO" id="GO:0004176">
    <property type="term" value="F:ATP-dependent peptidase activity"/>
    <property type="evidence" value="ECO:0007669"/>
    <property type="project" value="InterPro"/>
</dbReference>
<evidence type="ECO:0000256" key="5">
    <source>
        <dbReference type="ARBA" id="ARBA00022692"/>
    </source>
</evidence>
<dbReference type="Pfam" id="PF06480">
    <property type="entry name" value="FtsH_ext"/>
    <property type="match status" value="1"/>
</dbReference>
<keyword evidence="12 15" id="KW-0482">Metalloprotease</keyword>
<accession>T0H3T9</accession>
<dbReference type="FunFam" id="1.10.8.60:FF:000001">
    <property type="entry name" value="ATP-dependent zinc metalloprotease FtsH"/>
    <property type="match status" value="1"/>
</dbReference>
<dbReference type="GO" id="GO:0006508">
    <property type="term" value="P:proteolysis"/>
    <property type="evidence" value="ECO:0007669"/>
    <property type="project" value="UniProtKB-KW"/>
</dbReference>
<evidence type="ECO:0000256" key="4">
    <source>
        <dbReference type="ARBA" id="ARBA00022670"/>
    </source>
</evidence>
<dbReference type="AlphaFoldDB" id="T0H3T9"/>
<feature type="binding site" evidence="15">
    <location>
        <position position="512"/>
    </location>
    <ligand>
        <name>Zn(2+)</name>
        <dbReference type="ChEBI" id="CHEBI:29105"/>
        <note>catalytic</note>
    </ligand>
</feature>
<comment type="function">
    <text evidence="15">Acts as a processive, ATP-dependent zinc metallopeptidase for both cytoplasmic and membrane proteins. Plays a role in the quality control of integral membrane proteins.</text>
</comment>
<dbReference type="PROSITE" id="PS00674">
    <property type="entry name" value="AAA"/>
    <property type="match status" value="1"/>
</dbReference>
<dbReference type="Pfam" id="PF17862">
    <property type="entry name" value="AAA_lid_3"/>
    <property type="match status" value="1"/>
</dbReference>
<evidence type="ECO:0000256" key="11">
    <source>
        <dbReference type="ARBA" id="ARBA00022989"/>
    </source>
</evidence>
<evidence type="ECO:0000256" key="2">
    <source>
        <dbReference type="ARBA" id="ARBA00010044"/>
    </source>
</evidence>
<comment type="similarity">
    <text evidence="14 15">In the central section; belongs to the AAA ATPase family.</text>
</comment>
<evidence type="ECO:0000256" key="6">
    <source>
        <dbReference type="ARBA" id="ARBA00022723"/>
    </source>
</evidence>
<comment type="cofactor">
    <cofactor evidence="15">
        <name>Zn(2+)</name>
        <dbReference type="ChEBI" id="CHEBI:29105"/>
    </cofactor>
    <text evidence="15">Binds 1 zinc ion per subunit.</text>
</comment>
<dbReference type="GO" id="GO:0005886">
    <property type="term" value="C:plasma membrane"/>
    <property type="evidence" value="ECO:0007669"/>
    <property type="project" value="UniProtKB-SubCell"/>
</dbReference>
<dbReference type="eggNOG" id="COG0465">
    <property type="taxonomic scope" value="Bacteria"/>
</dbReference>
<feature type="transmembrane region" description="Helical" evidence="15">
    <location>
        <begin position="118"/>
        <end position="140"/>
    </location>
</feature>
<keyword evidence="10 15" id="KW-0067">ATP-binding</keyword>
<name>T0H3T9_9SPHN</name>
<feature type="binding site" evidence="15">
    <location>
        <begin position="212"/>
        <end position="219"/>
    </location>
    <ligand>
        <name>ATP</name>
        <dbReference type="ChEBI" id="CHEBI:30616"/>
    </ligand>
</feature>
<evidence type="ECO:0000256" key="17">
    <source>
        <dbReference type="SAM" id="Coils"/>
    </source>
</evidence>
<keyword evidence="21" id="KW-1185">Reference proteome</keyword>
<evidence type="ECO:0000256" key="3">
    <source>
        <dbReference type="ARBA" id="ARBA00022475"/>
    </source>
</evidence>
<feature type="binding site" evidence="15">
    <location>
        <position position="434"/>
    </location>
    <ligand>
        <name>Zn(2+)</name>
        <dbReference type="ChEBI" id="CHEBI:29105"/>
        <note>catalytic</note>
    </ligand>
</feature>
<evidence type="ECO:0000256" key="14">
    <source>
        <dbReference type="ARBA" id="ARBA00061570"/>
    </source>
</evidence>
<dbReference type="MEROPS" id="M41.001"/>
<comment type="caution">
    <text evidence="20">The sequence shown here is derived from an EMBL/GenBank/DDBJ whole genome shotgun (WGS) entry which is preliminary data.</text>
</comment>
<dbReference type="SUPFAM" id="SSF52540">
    <property type="entry name" value="P-loop containing nucleoside triphosphate hydrolases"/>
    <property type="match status" value="1"/>
</dbReference>
<comment type="subunit">
    <text evidence="15">Homohexamer.</text>
</comment>
<sequence>MAGERTVSSKMNDDQPSGNPWVKSLLVWGGIFLALLMVVSMFNTRSESGPMIAYSDFRAKVAEGSVDSVEVGQDSIDGKMKNGDSFRTVPVPGDTTLTPLLQQSGVKYAGKTPEEGSLLVYILAQTLPFLLIVGIAFFALRQVQKGGGSGAMGFGKSKAKMLTERSGRVTFDDVAGIDEAREELEEIVEFLRDPTRFSKLGGQIPKGALLVGSPGTGKTLLARAIAGEAGVPFFTISGSDFVEMFVGVGASRVRDMFEQAKKNAPCIVFIDEIDAVGRHRGHGLGNSNDEREQTLNQLLVEMDGFEANEGIIIIAATNRPDVLDPALLRPGRFDRQVVVPVPDIEGREKILAVHMKKVPLAPDVNARVIARGTPGFSGADLANLVNEAALLAARRNKRLVAMQEFEDAKDKVMMGAERRSMVMTDDEKKMTAYHEAGHAIVSLHEAASDPIHKATIIPRGRALGMVMRLPERDSYSYHRDKMLANLSVAMGGRVAEEIIFGYDKVSSGASSDIQYATSLARNMVTKWGMSDKLGPLQYEESQEGYLGMGGSHRTMASDETNKVIDSEIRGLVDNAHARATQLLNEHSEQLESLAQALLEYETLSGEEINQLLESGRIDRPSEPRGPGAPRPLTGSSIPKAGRRFSGGAAPQGV</sequence>
<evidence type="ECO:0000313" key="20">
    <source>
        <dbReference type="EMBL" id="EQB11036.1"/>
    </source>
</evidence>
<proteinExistence type="inferred from homology"/>
<evidence type="ECO:0000256" key="16">
    <source>
        <dbReference type="RuleBase" id="RU003651"/>
    </source>
</evidence>
<dbReference type="SMART" id="SM00382">
    <property type="entry name" value="AAA"/>
    <property type="match status" value="1"/>
</dbReference>
<keyword evidence="6 15" id="KW-0479">Metal-binding</keyword>
<feature type="active site" evidence="15">
    <location>
        <position position="435"/>
    </location>
</feature>
<dbReference type="Pfam" id="PF00004">
    <property type="entry name" value="AAA"/>
    <property type="match status" value="1"/>
</dbReference>
<keyword evidence="4 15" id="KW-0645">Protease</keyword>
<dbReference type="Gene3D" id="1.10.8.60">
    <property type="match status" value="1"/>
</dbReference>
<feature type="transmembrane region" description="Helical" evidence="15">
    <location>
        <begin position="20"/>
        <end position="42"/>
    </location>
</feature>
<dbReference type="GO" id="GO:0016887">
    <property type="term" value="F:ATP hydrolysis activity"/>
    <property type="evidence" value="ECO:0007669"/>
    <property type="project" value="UniProtKB-UniRule"/>
</dbReference>
<dbReference type="FunFam" id="3.40.50.300:FF:000001">
    <property type="entry name" value="ATP-dependent zinc metalloprotease FtsH"/>
    <property type="match status" value="1"/>
</dbReference>
<evidence type="ECO:0000256" key="18">
    <source>
        <dbReference type="SAM" id="MobiDB-lite"/>
    </source>
</evidence>
<feature type="region of interest" description="Disordered" evidence="18">
    <location>
        <begin position="613"/>
        <end position="653"/>
    </location>
</feature>
<dbReference type="CDD" id="cd19501">
    <property type="entry name" value="RecA-like_FtsH"/>
    <property type="match status" value="1"/>
</dbReference>
<dbReference type="SUPFAM" id="SSF140990">
    <property type="entry name" value="FtsH protease domain-like"/>
    <property type="match status" value="1"/>
</dbReference>
<keyword evidence="5 15" id="KW-0812">Transmembrane</keyword>
<dbReference type="Gene3D" id="3.30.720.210">
    <property type="match status" value="1"/>
</dbReference>
<organism evidence="20 21">
    <name type="scientific">Novosphingobium lindaniclasticum LE124</name>
    <dbReference type="NCBI Taxonomy" id="1096930"/>
    <lineage>
        <taxon>Bacteria</taxon>
        <taxon>Pseudomonadati</taxon>
        <taxon>Pseudomonadota</taxon>
        <taxon>Alphaproteobacteria</taxon>
        <taxon>Sphingomonadales</taxon>
        <taxon>Sphingomonadaceae</taxon>
        <taxon>Novosphingobium</taxon>
    </lineage>
</organism>
<evidence type="ECO:0000256" key="7">
    <source>
        <dbReference type="ARBA" id="ARBA00022741"/>
    </source>
</evidence>
<evidence type="ECO:0000259" key="19">
    <source>
        <dbReference type="SMART" id="SM00382"/>
    </source>
</evidence>
<dbReference type="Pfam" id="PF01434">
    <property type="entry name" value="Peptidase_M41"/>
    <property type="match status" value="1"/>
</dbReference>
<keyword evidence="8 15" id="KW-0378">Hydrolase</keyword>
<dbReference type="InterPro" id="IPR027417">
    <property type="entry name" value="P-loop_NTPase"/>
</dbReference>
<dbReference type="FunFam" id="1.20.58.760:FF:000002">
    <property type="entry name" value="ATP-dependent zinc metalloprotease FtsH"/>
    <property type="match status" value="1"/>
</dbReference>
<feature type="coiled-coil region" evidence="17">
    <location>
        <begin position="576"/>
        <end position="603"/>
    </location>
</feature>
<dbReference type="NCBIfam" id="TIGR01241">
    <property type="entry name" value="FtsH_fam"/>
    <property type="match status" value="1"/>
</dbReference>
<dbReference type="InterPro" id="IPR037219">
    <property type="entry name" value="Peptidase_M41-like"/>
</dbReference>
<dbReference type="InterPro" id="IPR003959">
    <property type="entry name" value="ATPase_AAA_core"/>
</dbReference>
<keyword evidence="3 15" id="KW-1003">Cell membrane</keyword>
<comment type="subcellular location">
    <subcellularLocation>
        <location evidence="15">Cell membrane</location>
        <topology evidence="15">Multi-pass membrane protein</topology>
        <orientation evidence="15">Cytoplasmic side</orientation>
    </subcellularLocation>
    <subcellularLocation>
        <location evidence="1">Membrane</location>
    </subcellularLocation>
</comment>
<comment type="similarity">
    <text evidence="16">Belongs to the AAA ATPase family.</text>
</comment>
<dbReference type="HAMAP" id="MF_01458">
    <property type="entry name" value="FtsH"/>
    <property type="match status" value="1"/>
</dbReference>
<feature type="binding site" evidence="15">
    <location>
        <position position="438"/>
    </location>
    <ligand>
        <name>Zn(2+)</name>
        <dbReference type="ChEBI" id="CHEBI:29105"/>
        <note>catalytic</note>
    </ligand>
</feature>
<dbReference type="InterPro" id="IPR003960">
    <property type="entry name" value="ATPase_AAA_CS"/>
</dbReference>
<dbReference type="EMBL" id="ATHL01000104">
    <property type="protein sequence ID" value="EQB11036.1"/>
    <property type="molecule type" value="Genomic_DNA"/>
</dbReference>
<dbReference type="PANTHER" id="PTHR23076">
    <property type="entry name" value="METALLOPROTEASE M41 FTSH"/>
    <property type="match status" value="1"/>
</dbReference>
<evidence type="ECO:0000256" key="9">
    <source>
        <dbReference type="ARBA" id="ARBA00022833"/>
    </source>
</evidence>
<dbReference type="InterPro" id="IPR005936">
    <property type="entry name" value="FtsH"/>
</dbReference>
<evidence type="ECO:0000256" key="12">
    <source>
        <dbReference type="ARBA" id="ARBA00023049"/>
    </source>
</evidence>
<dbReference type="InterPro" id="IPR003593">
    <property type="entry name" value="AAA+_ATPase"/>
</dbReference>
<evidence type="ECO:0000256" key="15">
    <source>
        <dbReference type="HAMAP-Rule" id="MF_01458"/>
    </source>
</evidence>
<dbReference type="GO" id="GO:0004222">
    <property type="term" value="F:metalloendopeptidase activity"/>
    <property type="evidence" value="ECO:0007669"/>
    <property type="project" value="InterPro"/>
</dbReference>
<keyword evidence="13 15" id="KW-0472">Membrane</keyword>
<dbReference type="InterPro" id="IPR011546">
    <property type="entry name" value="Pept_M41_FtsH_extracell"/>
</dbReference>
<evidence type="ECO:0000256" key="8">
    <source>
        <dbReference type="ARBA" id="ARBA00022801"/>
    </source>
</evidence>